<evidence type="ECO:0000256" key="2">
    <source>
        <dbReference type="SAM" id="MobiDB-lite"/>
    </source>
</evidence>
<proteinExistence type="predicted"/>
<keyword evidence="1" id="KW-0175">Coiled coil</keyword>
<evidence type="ECO:0000313" key="4">
    <source>
        <dbReference type="Proteomes" id="UP001217089"/>
    </source>
</evidence>
<feature type="region of interest" description="Disordered" evidence="2">
    <location>
        <begin position="1"/>
        <end position="52"/>
    </location>
</feature>
<dbReference type="EMBL" id="JARBDR010000214">
    <property type="protein sequence ID" value="KAJ8319073.1"/>
    <property type="molecule type" value="Genomic_DNA"/>
</dbReference>
<protein>
    <submittedName>
        <fullName evidence="3">Uncharacterized protein</fullName>
    </submittedName>
</protein>
<name>A0ABQ9FP98_TEGGR</name>
<evidence type="ECO:0000256" key="1">
    <source>
        <dbReference type="SAM" id="Coils"/>
    </source>
</evidence>
<feature type="compositionally biased region" description="Basic and acidic residues" evidence="2">
    <location>
        <begin position="35"/>
        <end position="46"/>
    </location>
</feature>
<organism evidence="3 4">
    <name type="scientific">Tegillarca granosa</name>
    <name type="common">Malaysian cockle</name>
    <name type="synonym">Anadara granosa</name>
    <dbReference type="NCBI Taxonomy" id="220873"/>
    <lineage>
        <taxon>Eukaryota</taxon>
        <taxon>Metazoa</taxon>
        <taxon>Spiralia</taxon>
        <taxon>Lophotrochozoa</taxon>
        <taxon>Mollusca</taxon>
        <taxon>Bivalvia</taxon>
        <taxon>Autobranchia</taxon>
        <taxon>Pteriomorphia</taxon>
        <taxon>Arcoida</taxon>
        <taxon>Arcoidea</taxon>
        <taxon>Arcidae</taxon>
        <taxon>Tegillarca</taxon>
    </lineage>
</organism>
<reference evidence="3 4" key="1">
    <citation type="submission" date="2022-12" db="EMBL/GenBank/DDBJ databases">
        <title>Chromosome-level genome of Tegillarca granosa.</title>
        <authorList>
            <person name="Kim J."/>
        </authorList>
    </citation>
    <scope>NUCLEOTIDE SEQUENCE [LARGE SCALE GENOMIC DNA]</scope>
    <source>
        <strain evidence="3">Teg-2019</strain>
        <tissue evidence="3">Adductor muscle</tissue>
    </source>
</reference>
<sequence length="1132" mass="129882">MSGFSTLRMDESEGLLSYQEEPPKDGEGSGIVKGEQSDTPKDHHCETGLSAGSELQSHTFGNEIDDIDDDQVQGQLASPEDNAKQNSLLDCKKKYFGDEIPRPHTLDLSKYSALGVGRLTSIAPMTHLVSGYRWDPSRFASQYNLSNSRSNLKKVPSGSLPLPREMPIKKTEKQLNSLCLKLILGNVSQLGGAEAALIFWKKEEILKAEALLKKSLIKNADPKTHVEFRKLRSRLVSNGFLEMESGGSKHVKKFMHFVVDSNTEETVFRALTETVNLQNVLIPIVKSDSLAGNYSDIVNAVNQYSKSCEQATVTILTDEDFLYEALTMCVYRLEEDQNGDNDTCSDTSDSVSSLDDVMETFSYVSINYHCRYYLNKKSSFILEHNSSEILRFRDEECMKLRYVVRTDLGQDKLKLIMKSSGGINLEFKYMDGKDEIYVESSDTLQGDRELEHWKRNVKLTLKNHIYEVRAVSLLLQKDNYKDVLDKLQKLRAVQKRQIIILTDSDYHIWIVGHSSSTKRAMVQAQKLIEEIKKARERITVTLNFAKSQMDILKGSEFYQTVLRMYSRLDVVLDENGNLAITGTFEETDNLKEQIKTWMKRLATFYIQPIEKTVWHLLEKTETQQYVIDSYKKNQIHCAFEVRQTENRLSLCVENAPHINNETINKLFWEFVVHYENSGRNVIKLMKLKWWRRKRKELLEKYPGKLCIYSEIEMGTLVINCTGDIKREVTGIISDALQHLDFEKKLRVSKEIVKYLRQFREQEISQLEYKHDVEIRYDSRVVESSKGSIGVKGIHYEVEEVYIVLKHIIDQIVSEKYLCTQQAAVLYFSKSERFINSLKKKLKCNIKIEKVTRTNSTAYNPTWSFNGCSFSVLGQDSTDAVVIHPIEQSSGKHEKLSSFTKSLETLKTPLVPHLYPKWKENDEKGMKQRKLRPQKDISDICFTITGQKEDVTIMLILFTCSMRKEIACILAVTGLPVENIKASIAASGVKYRQEMSEFVSDSLLQRHRSMPGINFSYHLDDEASCGQDNSPGYNLRKKYNNTMYVSSLDDFSEKFSKSIGHITIAYGNGTIYCTGFRAGVDYIWQQDGQGNRQKDFGPIQFLLNLGLSVKLTEIELKNFIFQHKFVFLIKSLM</sequence>
<comment type="caution">
    <text evidence="3">The sequence shown here is derived from an EMBL/GenBank/DDBJ whole genome shotgun (WGS) entry which is preliminary data.</text>
</comment>
<gene>
    <name evidence="3" type="ORF">KUTeg_004164</name>
</gene>
<evidence type="ECO:0000313" key="3">
    <source>
        <dbReference type="EMBL" id="KAJ8319073.1"/>
    </source>
</evidence>
<dbReference type="Proteomes" id="UP001217089">
    <property type="component" value="Unassembled WGS sequence"/>
</dbReference>
<feature type="coiled-coil region" evidence="1">
    <location>
        <begin position="477"/>
        <end position="537"/>
    </location>
</feature>
<keyword evidence="4" id="KW-1185">Reference proteome</keyword>
<accession>A0ABQ9FP98</accession>